<proteinExistence type="predicted"/>
<dbReference type="Gene3D" id="3.40.50.1820">
    <property type="entry name" value="alpha/beta hydrolase"/>
    <property type="match status" value="1"/>
</dbReference>
<dbReference type="PANTHER" id="PTHR43194:SF2">
    <property type="entry name" value="PEROXISOMAL MEMBRANE PROTEIN LPX1"/>
    <property type="match status" value="1"/>
</dbReference>
<dbReference type="PANTHER" id="PTHR43194">
    <property type="entry name" value="HYDROLASE ALPHA/BETA FOLD FAMILY"/>
    <property type="match status" value="1"/>
</dbReference>
<dbReference type="InterPro" id="IPR029058">
    <property type="entry name" value="AB_hydrolase_fold"/>
</dbReference>
<feature type="compositionally biased region" description="Basic and acidic residues" evidence="1">
    <location>
        <begin position="209"/>
        <end position="218"/>
    </location>
</feature>
<gene>
    <name evidence="3" type="ORF">ACFFIA_41620</name>
</gene>
<name>A0ABV6MHM9_9ACTN</name>
<feature type="region of interest" description="Disordered" evidence="1">
    <location>
        <begin position="209"/>
        <end position="238"/>
    </location>
</feature>
<dbReference type="EMBL" id="JBHLUH010000103">
    <property type="protein sequence ID" value="MFC0534114.1"/>
    <property type="molecule type" value="Genomic_DNA"/>
</dbReference>
<protein>
    <submittedName>
        <fullName evidence="3">Dienelactone hydrolase family protein</fullName>
        <ecNumber evidence="3">3.1.-.-</ecNumber>
    </submittedName>
</protein>
<dbReference type="Proteomes" id="UP001589867">
    <property type="component" value="Unassembled WGS sequence"/>
</dbReference>
<accession>A0ABV6MHM9</accession>
<dbReference type="SUPFAM" id="SSF53474">
    <property type="entry name" value="alpha/beta-Hydrolases"/>
    <property type="match status" value="1"/>
</dbReference>
<evidence type="ECO:0000313" key="3">
    <source>
        <dbReference type="EMBL" id="MFC0534114.1"/>
    </source>
</evidence>
<evidence type="ECO:0000256" key="1">
    <source>
        <dbReference type="SAM" id="MobiDB-lite"/>
    </source>
</evidence>
<dbReference type="EC" id="3.1.-.-" evidence="3"/>
<dbReference type="RefSeq" id="WP_377262542.1">
    <property type="nucleotide sequence ID" value="NZ_JBHLUH010000103.1"/>
</dbReference>
<comment type="caution">
    <text evidence="3">The sequence shown here is derived from an EMBL/GenBank/DDBJ whole genome shotgun (WGS) entry which is preliminary data.</text>
</comment>
<reference evidence="3 4" key="1">
    <citation type="submission" date="2024-09" db="EMBL/GenBank/DDBJ databases">
        <authorList>
            <person name="Sun Q."/>
            <person name="Mori K."/>
        </authorList>
    </citation>
    <scope>NUCLEOTIDE SEQUENCE [LARGE SCALE GENOMIC DNA]</scope>
    <source>
        <strain evidence="3 4">TBRC 3947</strain>
    </source>
</reference>
<feature type="domain" description="Dienelactone hydrolase" evidence="2">
    <location>
        <begin position="14"/>
        <end position="201"/>
    </location>
</feature>
<organism evidence="3 4">
    <name type="scientific">Phytohabitans kaempferiae</name>
    <dbReference type="NCBI Taxonomy" id="1620943"/>
    <lineage>
        <taxon>Bacteria</taxon>
        <taxon>Bacillati</taxon>
        <taxon>Actinomycetota</taxon>
        <taxon>Actinomycetes</taxon>
        <taxon>Micromonosporales</taxon>
        <taxon>Micromonosporaceae</taxon>
    </lineage>
</organism>
<evidence type="ECO:0000313" key="4">
    <source>
        <dbReference type="Proteomes" id="UP001589867"/>
    </source>
</evidence>
<keyword evidence="3" id="KW-0378">Hydrolase</keyword>
<dbReference type="Pfam" id="PF01738">
    <property type="entry name" value="DLH"/>
    <property type="match status" value="1"/>
</dbReference>
<dbReference type="InterPro" id="IPR050228">
    <property type="entry name" value="Carboxylesterase_BioH"/>
</dbReference>
<sequence>MKLDAAGAALDADVAVPPDPRGLVLFAHGSGSSRLSPRNRMVAGRLEAAGFGTVLTDLLTEREEETDAATAEFRFDIPLLARRLTGIVDRLGERRQVRGLPLGLFGASTGAAAALRTAAARSQRVHAVVSRGGRPDLAGDDLALVHAPTLLIVGERDPEVMELNRAAATELSGEWALRTVPGASHLFEEPGALDEVADAAAAWFGAHLGREAEDRDQTGEAPEAVGREAMGMEGGTHA</sequence>
<evidence type="ECO:0000259" key="2">
    <source>
        <dbReference type="Pfam" id="PF01738"/>
    </source>
</evidence>
<keyword evidence="4" id="KW-1185">Reference proteome</keyword>
<dbReference type="GO" id="GO:0016787">
    <property type="term" value="F:hydrolase activity"/>
    <property type="evidence" value="ECO:0007669"/>
    <property type="project" value="UniProtKB-KW"/>
</dbReference>
<dbReference type="InterPro" id="IPR002925">
    <property type="entry name" value="Dienelactn_hydro"/>
</dbReference>